<evidence type="ECO:0000256" key="2">
    <source>
        <dbReference type="SAM" id="SignalP"/>
    </source>
</evidence>
<feature type="region of interest" description="Disordered" evidence="1">
    <location>
        <begin position="125"/>
        <end position="148"/>
    </location>
</feature>
<keyword evidence="3" id="KW-0614">Plasmid</keyword>
<reference evidence="3 4" key="2">
    <citation type="journal article" date="2012" name="Stand. Genomic Sci.">
        <title>Complete genome sequence of the orange-red pigmented, radioresistant Deinococcus proteolyticus type strain (MRP(T)).</title>
        <authorList>
            <person name="Copeland A."/>
            <person name="Zeytun A."/>
            <person name="Yassawong M."/>
            <person name="Nolan M."/>
            <person name="Lucas S."/>
            <person name="Hammon N."/>
            <person name="Deshpande S."/>
            <person name="Cheng J.F."/>
            <person name="Han C."/>
            <person name="Tapia R."/>
            <person name="Goodwin L.A."/>
            <person name="Pitluck S."/>
            <person name="Mavromatis K."/>
            <person name="Liolios K."/>
            <person name="Pagani I."/>
            <person name="Ivanova N."/>
            <person name="Mikhailova N."/>
            <person name="Pati A."/>
            <person name="Chen A."/>
            <person name="Palaniappan K."/>
            <person name="Land M."/>
            <person name="Hauser L."/>
            <person name="Jeffries C.D."/>
            <person name="Brambilla E.M."/>
            <person name="Rohde M."/>
            <person name="Sikorski J."/>
            <person name="Pukall R."/>
            <person name="Goker M."/>
            <person name="Detter J.C."/>
            <person name="Woyke T."/>
            <person name="Bristow J."/>
            <person name="Eisen J.A."/>
            <person name="Markowitz V."/>
            <person name="Hugenholtz P."/>
            <person name="Kyrpides N.C."/>
            <person name="Klenk H.P."/>
            <person name="Lapidus A."/>
        </authorList>
    </citation>
    <scope>NUCLEOTIDE SEQUENCE [LARGE SCALE GENOMIC DNA]</scope>
    <source>
        <strain evidence="4">ATCC 35074 / DSM 20540 / JCM 6276 / NBRC 101906 / NCIMB 13154 / VKM Ac-1939 / CCM 2703 / MRP</strain>
        <plasmid evidence="4">Plasmid pDEIPR02</plasmid>
    </source>
</reference>
<protein>
    <recommendedName>
        <fullName evidence="5">Pilus formation protein N-terminal domain-containing protein</fullName>
    </recommendedName>
</protein>
<evidence type="ECO:0000313" key="4">
    <source>
        <dbReference type="Proteomes" id="UP000007718"/>
    </source>
</evidence>
<sequence>MKKILLTLSLFTVSPAFAQADLNTTVRSDQASYQLLEMGSGALGVLNFPEPVTTVTTTRAGIIESQVDGSHVIIAGLSNYGETPMMVKTESGQVYTWRVTLNRNQAGRILNVTVQPAPVLPTPALAGTAAPAQTQPAAQDATQPADPQDATFTVQRVGPPENTSLLFQIRAGDQTVKINELALMASAAGKQIRLEAGPVPMHQIEASQTGYGVITTRQGQGPITLSWPYQEGTQNKIFEAVIP</sequence>
<gene>
    <name evidence="3" type="ordered locus">Deipr_2447</name>
</gene>
<proteinExistence type="predicted"/>
<geneLocation type="plasmid" evidence="3 4">
    <name>pDEIPR02</name>
</geneLocation>
<dbReference type="RefSeq" id="WP_013615918.1">
    <property type="nucleotide sequence ID" value="NC_015162.1"/>
</dbReference>
<dbReference type="EMBL" id="CP002538">
    <property type="protein sequence ID" value="ADY27564.1"/>
    <property type="molecule type" value="Genomic_DNA"/>
</dbReference>
<feature type="chain" id="PRO_5003257798" description="Pilus formation protein N-terminal domain-containing protein" evidence="2">
    <location>
        <begin position="19"/>
        <end position="243"/>
    </location>
</feature>
<dbReference type="AlphaFoldDB" id="F0RQK5"/>
<keyword evidence="2" id="KW-0732">Signal</keyword>
<evidence type="ECO:0008006" key="5">
    <source>
        <dbReference type="Google" id="ProtNLM"/>
    </source>
</evidence>
<dbReference type="OrthoDB" id="63840at2"/>
<name>F0RQK5_DEIPM</name>
<keyword evidence="4" id="KW-1185">Reference proteome</keyword>
<evidence type="ECO:0000313" key="3">
    <source>
        <dbReference type="EMBL" id="ADY27564.1"/>
    </source>
</evidence>
<dbReference type="Proteomes" id="UP000007718">
    <property type="component" value="Plasmid pDEIPR02"/>
</dbReference>
<organism evidence="3 4">
    <name type="scientific">Deinococcus proteolyticus (strain ATCC 35074 / DSM 20540 / JCM 6276 / NBRC 101906 / NCIMB 13154 / VKM Ac-1939 / CCM 2703 / MRP)</name>
    <dbReference type="NCBI Taxonomy" id="693977"/>
    <lineage>
        <taxon>Bacteria</taxon>
        <taxon>Thermotogati</taxon>
        <taxon>Deinococcota</taxon>
        <taxon>Deinococci</taxon>
        <taxon>Deinococcales</taxon>
        <taxon>Deinococcaceae</taxon>
        <taxon>Deinococcus</taxon>
    </lineage>
</organism>
<dbReference type="KEGG" id="dpt:Deipr_2447"/>
<dbReference type="HOGENOM" id="CLU_1141102_0_0_0"/>
<feature type="signal peptide" evidence="2">
    <location>
        <begin position="1"/>
        <end position="18"/>
    </location>
</feature>
<evidence type="ECO:0000256" key="1">
    <source>
        <dbReference type="SAM" id="MobiDB-lite"/>
    </source>
</evidence>
<accession>F0RQK5</accession>
<reference evidence="4" key="1">
    <citation type="submission" date="2011-02" db="EMBL/GenBank/DDBJ databases">
        <title>The complete sequence of plasmid2 of Deinococcus proteolyticus DSM 20540.</title>
        <authorList>
            <consortium name="US DOE Joint Genome Institute (JGI-PGF)"/>
            <person name="Lucas S."/>
            <person name="Copeland A."/>
            <person name="Lapidus A."/>
            <person name="Bruce D."/>
            <person name="Goodwin L."/>
            <person name="Pitluck S."/>
            <person name="Kyrpides N."/>
            <person name="Mavromatis K."/>
            <person name="Pagani I."/>
            <person name="Ivanova N."/>
            <person name="Ovchinnikova G."/>
            <person name="Zeytun A."/>
            <person name="Detter J.C."/>
            <person name="Han C."/>
            <person name="Land M."/>
            <person name="Hauser L."/>
            <person name="Markowitz V."/>
            <person name="Cheng J.-F."/>
            <person name="Hugenholtz P."/>
            <person name="Woyke T."/>
            <person name="Wu D."/>
            <person name="Pukall R."/>
            <person name="Steenblock K."/>
            <person name="Brambilla E."/>
            <person name="Klenk H.-P."/>
            <person name="Eisen J.A."/>
        </authorList>
    </citation>
    <scope>NUCLEOTIDE SEQUENCE [LARGE SCALE GENOMIC DNA]</scope>
    <source>
        <strain evidence="4">ATCC 35074 / DSM 20540 / JCM 6276 / NBRC 101906 / NCIMB 13154 / VKM Ac-1939 / CCM 2703 / MRP</strain>
        <plasmid evidence="4">Plasmid pDEIPR02</plasmid>
    </source>
</reference>